<dbReference type="GO" id="GO:0016791">
    <property type="term" value="F:phosphatase activity"/>
    <property type="evidence" value="ECO:0007669"/>
    <property type="project" value="TreeGrafter"/>
</dbReference>
<reference evidence="3 4" key="1">
    <citation type="submission" date="2016-12" db="EMBL/GenBank/DDBJ databases">
        <title>The genomes of Aspergillus section Nigri reveals drivers in fungal speciation.</title>
        <authorList>
            <consortium name="DOE Joint Genome Institute"/>
            <person name="Vesth T.C."/>
            <person name="Nybo J."/>
            <person name="Theobald S."/>
            <person name="Brandl J."/>
            <person name="Frisvad J.C."/>
            <person name="Nielsen K.F."/>
            <person name="Lyhne E.K."/>
            <person name="Kogle M.E."/>
            <person name="Kuo A."/>
            <person name="Riley R."/>
            <person name="Clum A."/>
            <person name="Nolan M."/>
            <person name="Lipzen A."/>
            <person name="Salamov A."/>
            <person name="Henrissat B."/>
            <person name="Wiebenga A."/>
            <person name="De Vries R.P."/>
            <person name="Grigoriev I.V."/>
            <person name="Mortensen U.H."/>
            <person name="Andersen M.R."/>
            <person name="Baker S.E."/>
        </authorList>
    </citation>
    <scope>NUCLEOTIDE SEQUENCE [LARGE SCALE GENOMIC DNA]</scope>
    <source>
        <strain evidence="3 4">CBS 117.55</strain>
    </source>
</reference>
<dbReference type="InterPro" id="IPR000560">
    <property type="entry name" value="His_Pase_clade-2"/>
</dbReference>
<dbReference type="Proteomes" id="UP000247233">
    <property type="component" value="Unassembled WGS sequence"/>
</dbReference>
<evidence type="ECO:0000313" key="4">
    <source>
        <dbReference type="Proteomes" id="UP000247233"/>
    </source>
</evidence>
<gene>
    <name evidence="3" type="ORF">BO70DRAFT_287253</name>
</gene>
<proteinExistence type="inferred from homology"/>
<evidence type="ECO:0000313" key="3">
    <source>
        <dbReference type="EMBL" id="PWY87424.1"/>
    </source>
</evidence>
<dbReference type="VEuPathDB" id="FungiDB:BO70DRAFT_287253"/>
<keyword evidence="4" id="KW-1185">Reference proteome</keyword>
<feature type="signal peptide" evidence="2">
    <location>
        <begin position="1"/>
        <end position="17"/>
    </location>
</feature>
<dbReference type="RefSeq" id="XP_025401307.1">
    <property type="nucleotide sequence ID" value="XM_025539227.1"/>
</dbReference>
<dbReference type="Gene3D" id="3.40.50.1240">
    <property type="entry name" value="Phosphoglycerate mutase-like"/>
    <property type="match status" value="1"/>
</dbReference>
<feature type="chain" id="PRO_5016244944" evidence="2">
    <location>
        <begin position="18"/>
        <end position="465"/>
    </location>
</feature>
<accession>A0A317WLS9</accession>
<keyword evidence="2" id="KW-0732">Signal</keyword>
<comment type="caution">
    <text evidence="3">The sequence shown here is derived from an EMBL/GenBank/DDBJ whole genome shotgun (WGS) entry which is preliminary data.</text>
</comment>
<dbReference type="SUPFAM" id="SSF53254">
    <property type="entry name" value="Phosphoglycerate mutase-like"/>
    <property type="match status" value="1"/>
</dbReference>
<evidence type="ECO:0000256" key="2">
    <source>
        <dbReference type="SAM" id="SignalP"/>
    </source>
</evidence>
<evidence type="ECO:0000256" key="1">
    <source>
        <dbReference type="ARBA" id="ARBA00005375"/>
    </source>
</evidence>
<sequence>MAAFVFTALVSAAGSHGLSISARDSFYPPGLNHTTFISNTSLGTFGGLYTAPPTPDDAYNYCSMPHPHPDAYLRPPPVANHSVSARLVYLEYLQRHQRRTPYNIFPGGENQPYHCDSLHAHVYVAPSSQGPAPIPVYGRAYSDPSNPFLATYVNGSCQYPQLTIGGFLDGYQHGRDLRAVYGDLIPSSPDEDGGKKIWLRSSNSALTQGSAGGVLRGIWPDHHGPLPLHQQASGIDTVDQGFSCSAQSDVLSTIESTPLWNEHLTVTKSLRSRLATMFDADTSSWTSTFDHFADNFQARLCNGYELPCRVQNGSQCATRAQADEVFRAGDWEWNYWWRNNANATLYIQLVEGLFIGEIVRHLEAVQQGASELVYSHNFVHDGDLGPILGALGIKALRWPGMGSNIAFEIWYNRETSASELYARVLYSGHAIETIHGTLDWIPLSSLISILQPFIPEDIISMCQSS</sequence>
<name>A0A317WLS9_9EURO</name>
<organism evidence="3 4">
    <name type="scientific">Aspergillus heteromorphus CBS 117.55</name>
    <dbReference type="NCBI Taxonomy" id="1448321"/>
    <lineage>
        <taxon>Eukaryota</taxon>
        <taxon>Fungi</taxon>
        <taxon>Dikarya</taxon>
        <taxon>Ascomycota</taxon>
        <taxon>Pezizomycotina</taxon>
        <taxon>Eurotiomycetes</taxon>
        <taxon>Eurotiomycetidae</taxon>
        <taxon>Eurotiales</taxon>
        <taxon>Aspergillaceae</taxon>
        <taxon>Aspergillus</taxon>
        <taxon>Aspergillus subgen. Circumdati</taxon>
    </lineage>
</organism>
<dbReference type="PANTHER" id="PTHR11567:SF195">
    <property type="entry name" value="ACID PHOSPHATASE, PUTATIVE (AFU_ORTHOLOGUE AFUA_3G14570)-RELATED"/>
    <property type="match status" value="1"/>
</dbReference>
<dbReference type="AlphaFoldDB" id="A0A317WLS9"/>
<comment type="similarity">
    <text evidence="1">Belongs to the histidine acid phosphatase family.</text>
</comment>
<dbReference type="OrthoDB" id="10262962at2759"/>
<dbReference type="InterPro" id="IPR050645">
    <property type="entry name" value="Histidine_acid_phosphatase"/>
</dbReference>
<dbReference type="EMBL" id="MSFL01000006">
    <property type="protein sequence ID" value="PWY87424.1"/>
    <property type="molecule type" value="Genomic_DNA"/>
</dbReference>
<dbReference type="GeneID" id="37061464"/>
<dbReference type="InterPro" id="IPR029033">
    <property type="entry name" value="His_PPase_superfam"/>
</dbReference>
<dbReference type="CDD" id="cd07061">
    <property type="entry name" value="HP_HAP_like"/>
    <property type="match status" value="1"/>
</dbReference>
<dbReference type="PANTHER" id="PTHR11567">
    <property type="entry name" value="ACID PHOSPHATASE-RELATED"/>
    <property type="match status" value="1"/>
</dbReference>
<protein>
    <submittedName>
        <fullName evidence="3">Histidine acid phosphatase</fullName>
    </submittedName>
</protein>